<evidence type="ECO:0000313" key="3">
    <source>
        <dbReference type="Proteomes" id="UP000242705"/>
    </source>
</evidence>
<gene>
    <name evidence="2" type="ORF">C7B47_05125</name>
</gene>
<comment type="caution">
    <text evidence="2">The sequence shown here is derived from an EMBL/GenBank/DDBJ whole genome shotgun (WGS) entry which is preliminary data.</text>
</comment>
<dbReference type="Proteomes" id="UP000242705">
    <property type="component" value="Unassembled WGS sequence"/>
</dbReference>
<feature type="domain" description="N-acetyltransferase" evidence="1">
    <location>
        <begin position="10"/>
        <end position="171"/>
    </location>
</feature>
<name>A0A1R0IKT1_SULTH</name>
<dbReference type="Gene3D" id="3.40.630.30">
    <property type="match status" value="1"/>
</dbReference>
<dbReference type="SUPFAM" id="SSF55729">
    <property type="entry name" value="Acyl-CoA N-acyltransferases (Nat)"/>
    <property type="match status" value="1"/>
</dbReference>
<evidence type="ECO:0000259" key="1">
    <source>
        <dbReference type="PROSITE" id="PS51186"/>
    </source>
</evidence>
<keyword evidence="2" id="KW-0808">Transferase</keyword>
<proteinExistence type="predicted"/>
<dbReference type="PROSITE" id="PS51186">
    <property type="entry name" value="GNAT"/>
    <property type="match status" value="1"/>
</dbReference>
<reference evidence="2 3" key="1">
    <citation type="journal article" date="2014" name="BMC Genomics">
        <title>Comparison of environmental and isolate Sulfobacillus genomes reveals diverse carbon, sulfur, nitrogen, and hydrogen metabolisms.</title>
        <authorList>
            <person name="Justice N.B."/>
            <person name="Norman A."/>
            <person name="Brown C.T."/>
            <person name="Singh A."/>
            <person name="Thomas B.C."/>
            <person name="Banfield J.F."/>
        </authorList>
    </citation>
    <scope>NUCLEOTIDE SEQUENCE [LARGE SCALE GENOMIC DNA]</scope>
    <source>
        <strain evidence="2">AMDSBA5</strain>
    </source>
</reference>
<protein>
    <submittedName>
        <fullName evidence="2">GNAT family N-acetyltransferase</fullName>
    </submittedName>
</protein>
<evidence type="ECO:0000313" key="2">
    <source>
        <dbReference type="EMBL" id="PSR28543.1"/>
    </source>
</evidence>
<dbReference type="InterPro" id="IPR000182">
    <property type="entry name" value="GNAT_dom"/>
</dbReference>
<dbReference type="EMBL" id="PXYX01000006">
    <property type="protein sequence ID" value="PSR28543.1"/>
    <property type="molecule type" value="Genomic_DNA"/>
</dbReference>
<organism evidence="2 3">
    <name type="scientific">Sulfobacillus thermosulfidooxidans</name>
    <dbReference type="NCBI Taxonomy" id="28034"/>
    <lineage>
        <taxon>Bacteria</taxon>
        <taxon>Bacillati</taxon>
        <taxon>Bacillota</taxon>
        <taxon>Clostridia</taxon>
        <taxon>Eubacteriales</taxon>
        <taxon>Clostridiales Family XVII. Incertae Sedis</taxon>
        <taxon>Sulfobacillus</taxon>
    </lineage>
</organism>
<dbReference type="RefSeq" id="WP_020376570.1">
    <property type="nucleotide sequence ID" value="NZ_MDZD01000009.1"/>
</dbReference>
<dbReference type="Pfam" id="PF13302">
    <property type="entry name" value="Acetyltransf_3"/>
    <property type="match status" value="1"/>
</dbReference>
<dbReference type="PANTHER" id="PTHR43415">
    <property type="entry name" value="SPERMIDINE N(1)-ACETYLTRANSFERASE"/>
    <property type="match status" value="1"/>
</dbReference>
<accession>A0A1R0IKT1</accession>
<dbReference type="InterPro" id="IPR016181">
    <property type="entry name" value="Acyl_CoA_acyltransferase"/>
</dbReference>
<dbReference type="GO" id="GO:0016747">
    <property type="term" value="F:acyltransferase activity, transferring groups other than amino-acyl groups"/>
    <property type="evidence" value="ECO:0007669"/>
    <property type="project" value="InterPro"/>
</dbReference>
<dbReference type="AlphaFoldDB" id="A0A1R0IKT1"/>
<sequence length="178" mass="20614">MVLDLEGRYRYIRELKDDDLAMLLLWDEDEEITELSGKKFGRANQIDLGWWRDLMTSPIRLGFAIQTEEGQLIGDVELEHITWRNGQAELRISIGDKRYWNQGYGSGAIRDVLDVAYVRYGLNRVYLRVKKDNYRAIRAYEKAGFKKIAMLAASGRLEGSTELVLMESWARQYAALKA</sequence>
<dbReference type="PANTHER" id="PTHR43415:SF3">
    <property type="entry name" value="GNAT-FAMILY ACETYLTRANSFERASE"/>
    <property type="match status" value="1"/>
</dbReference>